<comment type="caution">
    <text evidence="2">The sequence shown here is derived from an EMBL/GenBank/DDBJ whole genome shotgun (WGS) entry which is preliminary data.</text>
</comment>
<feature type="compositionally biased region" description="Low complexity" evidence="1">
    <location>
        <begin position="126"/>
        <end position="137"/>
    </location>
</feature>
<organism evidence="2 3">
    <name type="scientific">Culex pipiens pipiens</name>
    <name type="common">Northern house mosquito</name>
    <dbReference type="NCBI Taxonomy" id="38569"/>
    <lineage>
        <taxon>Eukaryota</taxon>
        <taxon>Metazoa</taxon>
        <taxon>Ecdysozoa</taxon>
        <taxon>Arthropoda</taxon>
        <taxon>Hexapoda</taxon>
        <taxon>Insecta</taxon>
        <taxon>Pterygota</taxon>
        <taxon>Neoptera</taxon>
        <taxon>Endopterygota</taxon>
        <taxon>Diptera</taxon>
        <taxon>Nematocera</taxon>
        <taxon>Culicoidea</taxon>
        <taxon>Culicidae</taxon>
        <taxon>Culicinae</taxon>
        <taxon>Culicini</taxon>
        <taxon>Culex</taxon>
        <taxon>Culex</taxon>
    </lineage>
</organism>
<evidence type="ECO:0000256" key="1">
    <source>
        <dbReference type="SAM" id="MobiDB-lite"/>
    </source>
</evidence>
<evidence type="ECO:0000313" key="3">
    <source>
        <dbReference type="Proteomes" id="UP001562425"/>
    </source>
</evidence>
<proteinExistence type="predicted"/>
<keyword evidence="3" id="KW-1185">Reference proteome</keyword>
<evidence type="ECO:0000313" key="2">
    <source>
        <dbReference type="EMBL" id="KAL1382240.1"/>
    </source>
</evidence>
<dbReference type="Proteomes" id="UP001562425">
    <property type="component" value="Unassembled WGS sequence"/>
</dbReference>
<name>A0ABD1D066_CULPP</name>
<dbReference type="AlphaFoldDB" id="A0ABD1D066"/>
<dbReference type="EMBL" id="JBEHCU010008520">
    <property type="protein sequence ID" value="KAL1382240.1"/>
    <property type="molecule type" value="Genomic_DNA"/>
</dbReference>
<feature type="region of interest" description="Disordered" evidence="1">
    <location>
        <begin position="117"/>
        <end position="143"/>
    </location>
</feature>
<gene>
    <name evidence="2" type="ORF">pipiens_013283</name>
</gene>
<reference evidence="2 3" key="1">
    <citation type="submission" date="2024-05" db="EMBL/GenBank/DDBJ databases">
        <title>Culex pipiens pipiens assembly and annotation.</title>
        <authorList>
            <person name="Alout H."/>
            <person name="Durand T."/>
        </authorList>
    </citation>
    <scope>NUCLEOTIDE SEQUENCE [LARGE SCALE GENOMIC DNA]</scope>
    <source>
        <strain evidence="2">HA-2024</strain>
        <tissue evidence="2">Whole body</tissue>
    </source>
</reference>
<sequence length="266" mass="29282">MEEAIVTANWKIINMLSKADIRLRGSGLCSIRDVAYSRFDRSTSWKKSRTPKVSMGFLSKYVDETAVYRRRSQFENDNLPSPITMEDSHGGPEACDVCKSLAIRVFDSSPHLHHLPGIPPNVPGLSSSAAHSPTSSSVTENDAMPKMKNLKVLSLIEFDTFVATHGPGTYVEELAGSKRKLSVLSEEPSKQQKFLYLAYFNPVLAHVVAMSDEKLPFVALDSSRWSAGGNERHFVGAETKPKAPLVPVSFNGFASRSKPKHVEVSC</sequence>
<accession>A0ABD1D066</accession>
<protein>
    <submittedName>
        <fullName evidence="2">Uncharacterized protein</fullName>
    </submittedName>
</protein>